<evidence type="ECO:0000313" key="3">
    <source>
        <dbReference type="Proteomes" id="UP001219525"/>
    </source>
</evidence>
<organism evidence="2 3">
    <name type="scientific">Mycena pura</name>
    <dbReference type="NCBI Taxonomy" id="153505"/>
    <lineage>
        <taxon>Eukaryota</taxon>
        <taxon>Fungi</taxon>
        <taxon>Dikarya</taxon>
        <taxon>Basidiomycota</taxon>
        <taxon>Agaricomycotina</taxon>
        <taxon>Agaricomycetes</taxon>
        <taxon>Agaricomycetidae</taxon>
        <taxon>Agaricales</taxon>
        <taxon>Marasmiineae</taxon>
        <taxon>Mycenaceae</taxon>
        <taxon>Mycena</taxon>
    </lineage>
</organism>
<proteinExistence type="predicted"/>
<comment type="caution">
    <text evidence="2">The sequence shown here is derived from an EMBL/GenBank/DDBJ whole genome shotgun (WGS) entry which is preliminary data.</text>
</comment>
<evidence type="ECO:0000256" key="1">
    <source>
        <dbReference type="SAM" id="MobiDB-lite"/>
    </source>
</evidence>
<evidence type="ECO:0000313" key="2">
    <source>
        <dbReference type="EMBL" id="KAJ7213580.1"/>
    </source>
</evidence>
<dbReference type="AlphaFoldDB" id="A0AAD6VLR2"/>
<gene>
    <name evidence="2" type="ORF">GGX14DRAFT_393066</name>
</gene>
<dbReference type="EMBL" id="JARJCW010000021">
    <property type="protein sequence ID" value="KAJ7213580.1"/>
    <property type="molecule type" value="Genomic_DNA"/>
</dbReference>
<feature type="compositionally biased region" description="Basic and acidic residues" evidence="1">
    <location>
        <begin position="175"/>
        <end position="212"/>
    </location>
</feature>
<feature type="compositionally biased region" description="Basic residues" evidence="1">
    <location>
        <begin position="119"/>
        <end position="132"/>
    </location>
</feature>
<feature type="region of interest" description="Disordered" evidence="1">
    <location>
        <begin position="1"/>
        <end position="37"/>
    </location>
</feature>
<sequence length="232" mass="25245">MCAVASVENDEAREEPAPAAAADASQQRFRDGKRRESQDGCAEVVSSFAILQGHEVADGPCARSPGAPTVEAHVAIQSYIRSDADPRNLRPPSRKVNELVQMSDIANFTATHPPALKVGGRRHSVSARHRPHLTPEPAVVAPQAPPAEQPTEDYPRPQAAPPAAGEEPLQPPPHGNEEEPQRKDRKQESERKAMELAQRKAEMSHPTRDFKNHAKGFGAAGRIAQPQKEMRV</sequence>
<dbReference type="Proteomes" id="UP001219525">
    <property type="component" value="Unassembled WGS sequence"/>
</dbReference>
<reference evidence="2" key="1">
    <citation type="submission" date="2023-03" db="EMBL/GenBank/DDBJ databases">
        <title>Massive genome expansion in bonnet fungi (Mycena s.s.) driven by repeated elements and novel gene families across ecological guilds.</title>
        <authorList>
            <consortium name="Lawrence Berkeley National Laboratory"/>
            <person name="Harder C.B."/>
            <person name="Miyauchi S."/>
            <person name="Viragh M."/>
            <person name="Kuo A."/>
            <person name="Thoen E."/>
            <person name="Andreopoulos B."/>
            <person name="Lu D."/>
            <person name="Skrede I."/>
            <person name="Drula E."/>
            <person name="Henrissat B."/>
            <person name="Morin E."/>
            <person name="Kohler A."/>
            <person name="Barry K."/>
            <person name="LaButti K."/>
            <person name="Morin E."/>
            <person name="Salamov A."/>
            <person name="Lipzen A."/>
            <person name="Mereny Z."/>
            <person name="Hegedus B."/>
            <person name="Baldrian P."/>
            <person name="Stursova M."/>
            <person name="Weitz H."/>
            <person name="Taylor A."/>
            <person name="Grigoriev I.V."/>
            <person name="Nagy L.G."/>
            <person name="Martin F."/>
            <person name="Kauserud H."/>
        </authorList>
    </citation>
    <scope>NUCLEOTIDE SEQUENCE</scope>
    <source>
        <strain evidence="2">9144</strain>
    </source>
</reference>
<feature type="region of interest" description="Disordered" evidence="1">
    <location>
        <begin position="109"/>
        <end position="232"/>
    </location>
</feature>
<protein>
    <submittedName>
        <fullName evidence="2">Uncharacterized protein</fullName>
    </submittedName>
</protein>
<accession>A0AAD6VLR2</accession>
<name>A0AAD6VLR2_9AGAR</name>
<feature type="compositionally biased region" description="Basic and acidic residues" evidence="1">
    <location>
        <begin position="28"/>
        <end position="37"/>
    </location>
</feature>
<keyword evidence="3" id="KW-1185">Reference proteome</keyword>